<accession>A0A437NDI5</accession>
<keyword evidence="2" id="KW-0732">Signal</keyword>
<evidence type="ECO:0000256" key="2">
    <source>
        <dbReference type="SAM" id="SignalP"/>
    </source>
</evidence>
<name>A0A437NDI5_9SPHN</name>
<comment type="caution">
    <text evidence="3">The sequence shown here is derived from an EMBL/GenBank/DDBJ whole genome shotgun (WGS) entry which is preliminary data.</text>
</comment>
<evidence type="ECO:0000313" key="4">
    <source>
        <dbReference type="Proteomes" id="UP000282837"/>
    </source>
</evidence>
<feature type="chain" id="PRO_5019204486" description="Biopolymer transporter ExbD" evidence="2">
    <location>
        <begin position="19"/>
        <end position="138"/>
    </location>
</feature>
<evidence type="ECO:0000256" key="1">
    <source>
        <dbReference type="SAM" id="MobiDB-lite"/>
    </source>
</evidence>
<protein>
    <recommendedName>
        <fullName evidence="5">Biopolymer transporter ExbD</fullName>
    </recommendedName>
</protein>
<feature type="compositionally biased region" description="Pro residues" evidence="1">
    <location>
        <begin position="27"/>
        <end position="41"/>
    </location>
</feature>
<sequence>MLADLALILFMVTAAAMADAPTKPKEPSAPPPAAAPEPPVQSEPLAVWRFAPDGPALGPWIASQQPDPRQQLTITLRYNPGQQAAALAQGSALAASAREFGGPTGARARIILEPSAQEERLEAVAALAFDQNAGATPP</sequence>
<evidence type="ECO:0000313" key="3">
    <source>
        <dbReference type="EMBL" id="RVU07977.1"/>
    </source>
</evidence>
<keyword evidence="4" id="KW-1185">Reference proteome</keyword>
<proteinExistence type="predicted"/>
<feature type="region of interest" description="Disordered" evidence="1">
    <location>
        <begin position="19"/>
        <end position="44"/>
    </location>
</feature>
<feature type="signal peptide" evidence="2">
    <location>
        <begin position="1"/>
        <end position="18"/>
    </location>
</feature>
<organism evidence="3 4">
    <name type="scientific">Novosphingobium umbonatum</name>
    <dbReference type="NCBI Taxonomy" id="1908524"/>
    <lineage>
        <taxon>Bacteria</taxon>
        <taxon>Pseudomonadati</taxon>
        <taxon>Pseudomonadota</taxon>
        <taxon>Alphaproteobacteria</taxon>
        <taxon>Sphingomonadales</taxon>
        <taxon>Sphingomonadaceae</taxon>
        <taxon>Novosphingobium</taxon>
    </lineage>
</organism>
<dbReference type="AlphaFoldDB" id="A0A437NDI5"/>
<dbReference type="OrthoDB" id="7411269at2"/>
<reference evidence="3 4" key="1">
    <citation type="submission" date="2019-01" db="EMBL/GenBank/DDBJ databases">
        <authorList>
            <person name="Chen W.-M."/>
        </authorList>
    </citation>
    <scope>NUCLEOTIDE SEQUENCE [LARGE SCALE GENOMIC DNA]</scope>
    <source>
        <strain evidence="3 4">FSY-9</strain>
    </source>
</reference>
<dbReference type="EMBL" id="SACO01000001">
    <property type="protein sequence ID" value="RVU07977.1"/>
    <property type="molecule type" value="Genomic_DNA"/>
</dbReference>
<gene>
    <name evidence="3" type="ORF">EOE18_01655</name>
</gene>
<evidence type="ECO:0008006" key="5">
    <source>
        <dbReference type="Google" id="ProtNLM"/>
    </source>
</evidence>
<dbReference type="Proteomes" id="UP000282837">
    <property type="component" value="Unassembled WGS sequence"/>
</dbReference>